<keyword evidence="2" id="KW-1185">Reference proteome</keyword>
<dbReference type="Pfam" id="PF09476">
    <property type="entry name" value="Pilus_CpaD"/>
    <property type="match status" value="1"/>
</dbReference>
<gene>
    <name evidence="1" type="ORF">BOQ54_16210</name>
</gene>
<dbReference type="InterPro" id="IPR019027">
    <property type="entry name" value="Pilus_biogenesis_CpaD-related"/>
</dbReference>
<proteinExistence type="predicted"/>
<evidence type="ECO:0000313" key="1">
    <source>
        <dbReference type="EMBL" id="APF38675.1"/>
    </source>
</evidence>
<name>A0AAC9P033_9HYPH</name>
<protein>
    <recommendedName>
        <fullName evidence="3">Pilus assembly protein CpaD</fullName>
    </recommendedName>
</protein>
<evidence type="ECO:0008006" key="3">
    <source>
        <dbReference type="Google" id="ProtNLM"/>
    </source>
</evidence>
<dbReference type="Proteomes" id="UP000182703">
    <property type="component" value="Chromosome"/>
</dbReference>
<dbReference type="InterPro" id="IPR013361">
    <property type="entry name" value="Pilus_CpaD"/>
</dbReference>
<dbReference type="EMBL" id="CP018095">
    <property type="protein sequence ID" value="APF38675.1"/>
    <property type="molecule type" value="Genomic_DNA"/>
</dbReference>
<reference evidence="1 2" key="1">
    <citation type="submission" date="2016-11" db="EMBL/GenBank/DDBJ databases">
        <title>Complete genome sequence of the aerobically denitrifying bacterium Chelatococcus daeguensis TAD1.</title>
        <authorList>
            <person name="Yang Y."/>
            <person name="Huang S."/>
            <person name="Lin E."/>
        </authorList>
    </citation>
    <scope>NUCLEOTIDE SEQUENCE [LARGE SCALE GENOMIC DNA]</scope>
    <source>
        <strain evidence="1 2">TAD1</strain>
    </source>
</reference>
<accession>A0AAC9P033</accession>
<dbReference type="KEGG" id="cdq:BOQ54_16210"/>
<dbReference type="NCBIfam" id="TIGR02522">
    <property type="entry name" value="pilus_cpaD"/>
    <property type="match status" value="1"/>
</dbReference>
<evidence type="ECO:0000313" key="2">
    <source>
        <dbReference type="Proteomes" id="UP000182703"/>
    </source>
</evidence>
<sequence>MTDGTSHSRGDAAMPRTRSTALPRLAAALLALPFAACGADRYVTNATYPADFRERHPITLVDAPETLDVFVTSARGIDARQRADILAYAAEYRRHGKSLVTAYMPAGTGQERALHGALQAVRQVFSEAGVPASALTVARYNPTEPMLAAPIRLSYAKLGARVDSKCGEWPEDLASGSSVDGWKNRPYWNLGCAYQANFAAQVADPLDLARSRPEGRVDTVKRLNANEKLRQGQDPSTKYTIDATQISDAAGGN</sequence>
<organism evidence="1 2">
    <name type="scientific">Chelatococcus daeguensis</name>
    <dbReference type="NCBI Taxonomy" id="444444"/>
    <lineage>
        <taxon>Bacteria</taxon>
        <taxon>Pseudomonadati</taxon>
        <taxon>Pseudomonadota</taxon>
        <taxon>Alphaproteobacteria</taxon>
        <taxon>Hyphomicrobiales</taxon>
        <taxon>Chelatococcaceae</taxon>
        <taxon>Chelatococcus</taxon>
    </lineage>
</organism>
<dbReference type="AlphaFoldDB" id="A0AAC9P033"/>